<accession>A0A212EYT1</accession>
<evidence type="ECO:0000313" key="1">
    <source>
        <dbReference type="EMBL" id="OWR46604.1"/>
    </source>
</evidence>
<sequence length="15" mass="1696">MHDCCEQDNSMAKAL</sequence>
<name>A0A212EYT1_DANPL</name>
<keyword evidence="2" id="KW-1185">Reference proteome</keyword>
<organism evidence="1 2">
    <name type="scientific">Danaus plexippus plexippus</name>
    <dbReference type="NCBI Taxonomy" id="278856"/>
    <lineage>
        <taxon>Eukaryota</taxon>
        <taxon>Metazoa</taxon>
        <taxon>Ecdysozoa</taxon>
        <taxon>Arthropoda</taxon>
        <taxon>Hexapoda</taxon>
        <taxon>Insecta</taxon>
        <taxon>Pterygota</taxon>
        <taxon>Neoptera</taxon>
        <taxon>Endopterygota</taxon>
        <taxon>Lepidoptera</taxon>
        <taxon>Glossata</taxon>
        <taxon>Ditrysia</taxon>
        <taxon>Papilionoidea</taxon>
        <taxon>Nymphalidae</taxon>
        <taxon>Danainae</taxon>
        <taxon>Danaini</taxon>
        <taxon>Danaina</taxon>
        <taxon>Danaus</taxon>
        <taxon>Danaus</taxon>
    </lineage>
</organism>
<reference evidence="1 2" key="1">
    <citation type="journal article" date="2011" name="Cell">
        <title>The monarch butterfly genome yields insights into long-distance migration.</title>
        <authorList>
            <person name="Zhan S."/>
            <person name="Merlin C."/>
            <person name="Boore J.L."/>
            <person name="Reppert S.M."/>
        </authorList>
    </citation>
    <scope>NUCLEOTIDE SEQUENCE [LARGE SCALE GENOMIC DNA]</scope>
    <source>
        <strain evidence="1">F-2</strain>
    </source>
</reference>
<evidence type="ECO:0000313" key="2">
    <source>
        <dbReference type="Proteomes" id="UP000007151"/>
    </source>
</evidence>
<dbReference type="InParanoid" id="A0A212EYT1"/>
<proteinExistence type="predicted"/>
<dbReference type="EMBL" id="AGBW02011466">
    <property type="protein sequence ID" value="OWR46604.1"/>
    <property type="molecule type" value="Genomic_DNA"/>
</dbReference>
<feature type="non-terminal residue" evidence="1">
    <location>
        <position position="15"/>
    </location>
</feature>
<gene>
    <name evidence="1" type="ORF">KGM_202923A</name>
</gene>
<protein>
    <submittedName>
        <fullName evidence="1">Uncharacterized protein</fullName>
    </submittedName>
</protein>
<dbReference type="KEGG" id="dpl:KGM_202923A"/>
<dbReference type="Proteomes" id="UP000007151">
    <property type="component" value="Unassembled WGS sequence"/>
</dbReference>
<comment type="caution">
    <text evidence="1">The sequence shown here is derived from an EMBL/GenBank/DDBJ whole genome shotgun (WGS) entry which is preliminary data.</text>
</comment>